<proteinExistence type="predicted"/>
<sequence length="203" mass="21762">MSAGWWGLLGALVVATALGLLHRARDGRIRHRVAPTADRTRTAGSPGDDRNTANSDTENSTKNSTKNNSENNSENAEKDAVDAQDTSRTSDTSDVTGTAAGAHLPEVVRAALGEGVTLVQLSSTFCAPCRHARVLLSDLADRTEGLRHVEIDLTERPELAARLRVYRTPTTLALDESGRELLRVGGVPKRDALLDALRPHLPS</sequence>
<gene>
    <name evidence="3" type="ORF">LX15_003085</name>
</gene>
<feature type="region of interest" description="Disordered" evidence="1">
    <location>
        <begin position="32"/>
        <end position="98"/>
    </location>
</feature>
<feature type="compositionally biased region" description="Low complexity" evidence="1">
    <location>
        <begin position="54"/>
        <end position="74"/>
    </location>
</feature>
<protein>
    <submittedName>
        <fullName evidence="3">Thiol-disulfide isomerase or thioredoxin</fullName>
    </submittedName>
</protein>
<evidence type="ECO:0000313" key="3">
    <source>
        <dbReference type="EMBL" id="MCP2259384.1"/>
    </source>
</evidence>
<dbReference type="GO" id="GO:0016853">
    <property type="term" value="F:isomerase activity"/>
    <property type="evidence" value="ECO:0007669"/>
    <property type="project" value="UniProtKB-KW"/>
</dbReference>
<dbReference type="EMBL" id="JAMTCP010000016">
    <property type="protein sequence ID" value="MCP2259384.1"/>
    <property type="molecule type" value="Genomic_DNA"/>
</dbReference>
<reference evidence="3 4" key="1">
    <citation type="submission" date="2022-06" db="EMBL/GenBank/DDBJ databases">
        <title>Genomic Encyclopedia of Archaeal and Bacterial Type Strains, Phase II (KMG-II): from individual species to whole genera.</title>
        <authorList>
            <person name="Goeker M."/>
        </authorList>
    </citation>
    <scope>NUCLEOTIDE SEQUENCE [LARGE SCALE GENOMIC DNA]</scope>
    <source>
        <strain evidence="3 4">DSM 40477</strain>
    </source>
</reference>
<evidence type="ECO:0000256" key="1">
    <source>
        <dbReference type="SAM" id="MobiDB-lite"/>
    </source>
</evidence>
<dbReference type="Pfam" id="PF00085">
    <property type="entry name" value="Thioredoxin"/>
    <property type="match status" value="1"/>
</dbReference>
<dbReference type="Proteomes" id="UP001205311">
    <property type="component" value="Unassembled WGS sequence"/>
</dbReference>
<keyword evidence="4" id="KW-1185">Reference proteome</keyword>
<feature type="domain" description="Thioredoxin" evidence="2">
    <location>
        <begin position="114"/>
        <end position="197"/>
    </location>
</feature>
<keyword evidence="3" id="KW-0413">Isomerase</keyword>
<organism evidence="3 4">
    <name type="scientific">Streptoalloteichus tenebrarius (strain ATCC 17920 / DSM 40477 / JCM 4838 / CBS 697.72 / NBRC 16177 / NCIMB 11028 / NRRL B-12390 / A12253. 1 / ISP 5477)</name>
    <name type="common">Streptomyces tenebrarius</name>
    <dbReference type="NCBI Taxonomy" id="1933"/>
    <lineage>
        <taxon>Bacteria</taxon>
        <taxon>Bacillati</taxon>
        <taxon>Actinomycetota</taxon>
        <taxon>Actinomycetes</taxon>
        <taxon>Pseudonocardiales</taxon>
        <taxon>Pseudonocardiaceae</taxon>
        <taxon>Streptoalloteichus</taxon>
    </lineage>
</organism>
<dbReference type="InterPro" id="IPR036249">
    <property type="entry name" value="Thioredoxin-like_sf"/>
</dbReference>
<dbReference type="InterPro" id="IPR013766">
    <property type="entry name" value="Thioredoxin_domain"/>
</dbReference>
<evidence type="ECO:0000313" key="4">
    <source>
        <dbReference type="Proteomes" id="UP001205311"/>
    </source>
</evidence>
<dbReference type="SUPFAM" id="SSF52833">
    <property type="entry name" value="Thioredoxin-like"/>
    <property type="match status" value="1"/>
</dbReference>
<name>A0ABT1HV28_STRSD</name>
<evidence type="ECO:0000259" key="2">
    <source>
        <dbReference type="Pfam" id="PF00085"/>
    </source>
</evidence>
<comment type="caution">
    <text evidence="3">The sequence shown here is derived from an EMBL/GenBank/DDBJ whole genome shotgun (WGS) entry which is preliminary data.</text>
</comment>
<dbReference type="CDD" id="cd02947">
    <property type="entry name" value="TRX_family"/>
    <property type="match status" value="1"/>
</dbReference>
<feature type="compositionally biased region" description="Low complexity" evidence="1">
    <location>
        <begin position="86"/>
        <end position="98"/>
    </location>
</feature>
<dbReference type="Gene3D" id="3.40.30.10">
    <property type="entry name" value="Glutaredoxin"/>
    <property type="match status" value="1"/>
</dbReference>
<accession>A0ABT1HV28</accession>